<dbReference type="InterPro" id="IPR001789">
    <property type="entry name" value="Sig_transdc_resp-reg_receiver"/>
</dbReference>
<dbReference type="InterPro" id="IPR011006">
    <property type="entry name" value="CheY-like_superfamily"/>
</dbReference>
<keyword evidence="5" id="KW-0805">Transcription regulation</keyword>
<evidence type="ECO:0000256" key="8">
    <source>
        <dbReference type="PROSITE-ProRule" id="PRU00169"/>
    </source>
</evidence>
<comment type="caution">
    <text evidence="11">The sequence shown here is derived from an EMBL/GenBank/DDBJ whole genome shotgun (WGS) entry which is preliminary data.</text>
</comment>
<dbReference type="RefSeq" id="WP_209749131.1">
    <property type="nucleotide sequence ID" value="NZ_JBHSMH010000023.1"/>
</dbReference>
<dbReference type="PROSITE" id="PS50110">
    <property type="entry name" value="RESPONSE_REGULATORY"/>
    <property type="match status" value="1"/>
</dbReference>
<keyword evidence="3 8" id="KW-0597">Phosphoprotein</keyword>
<protein>
    <submittedName>
        <fullName evidence="11">Response regulator</fullName>
    </submittedName>
</protein>
<dbReference type="PRINTS" id="PR00032">
    <property type="entry name" value="HTHARAC"/>
</dbReference>
<accession>A0ABW0LSZ7</accession>
<gene>
    <name evidence="11" type="ORF">ACFPPD_09890</name>
</gene>
<evidence type="ECO:0000256" key="3">
    <source>
        <dbReference type="ARBA" id="ARBA00022553"/>
    </source>
</evidence>
<keyword evidence="7" id="KW-0804">Transcription</keyword>
<proteinExistence type="predicted"/>
<dbReference type="SMART" id="SM00342">
    <property type="entry name" value="HTH_ARAC"/>
    <property type="match status" value="1"/>
</dbReference>
<evidence type="ECO:0000256" key="6">
    <source>
        <dbReference type="ARBA" id="ARBA00023125"/>
    </source>
</evidence>
<organism evidence="11 12">
    <name type="scientific">Cohnella suwonensis</name>
    <dbReference type="NCBI Taxonomy" id="696072"/>
    <lineage>
        <taxon>Bacteria</taxon>
        <taxon>Bacillati</taxon>
        <taxon>Bacillota</taxon>
        <taxon>Bacilli</taxon>
        <taxon>Bacillales</taxon>
        <taxon>Paenibacillaceae</taxon>
        <taxon>Cohnella</taxon>
    </lineage>
</organism>
<dbReference type="Gene3D" id="3.40.50.2300">
    <property type="match status" value="1"/>
</dbReference>
<feature type="domain" description="Response regulatory" evidence="10">
    <location>
        <begin position="3"/>
        <end position="120"/>
    </location>
</feature>
<dbReference type="PANTHER" id="PTHR42713:SF3">
    <property type="entry name" value="TRANSCRIPTIONAL REGULATORY PROTEIN HPTR"/>
    <property type="match status" value="1"/>
</dbReference>
<dbReference type="PROSITE" id="PS01124">
    <property type="entry name" value="HTH_ARAC_FAMILY_2"/>
    <property type="match status" value="1"/>
</dbReference>
<dbReference type="Proteomes" id="UP001596105">
    <property type="component" value="Unassembled WGS sequence"/>
</dbReference>
<dbReference type="CDD" id="cd17536">
    <property type="entry name" value="REC_YesN-like"/>
    <property type="match status" value="1"/>
</dbReference>
<evidence type="ECO:0000259" key="9">
    <source>
        <dbReference type="PROSITE" id="PS01124"/>
    </source>
</evidence>
<keyword evidence="6" id="KW-0238">DNA-binding</keyword>
<keyword evidence="4" id="KW-0902">Two-component regulatory system</keyword>
<evidence type="ECO:0000256" key="1">
    <source>
        <dbReference type="ARBA" id="ARBA00004496"/>
    </source>
</evidence>
<dbReference type="SUPFAM" id="SSF52172">
    <property type="entry name" value="CheY-like"/>
    <property type="match status" value="1"/>
</dbReference>
<evidence type="ECO:0000259" key="10">
    <source>
        <dbReference type="PROSITE" id="PS50110"/>
    </source>
</evidence>
<dbReference type="SMART" id="SM00448">
    <property type="entry name" value="REC"/>
    <property type="match status" value="1"/>
</dbReference>
<sequence>MNRILIVDDERLIRAGLSKVIEGISDIHLVSGSASNGEEALQWLENHYADMCITDVRMPKIDGLELIRHINDKYPWMSCIVVSSFDDFGYVQQSLKLGASDYVLKPVDRLTLHDSILRTYEKINESRFDYASRLMLKRLPHHKDMLERWVEQIRTVQYTALPLMVVDTLEMLESWIGDRFYYLSMLAMAWLGLVNEELSIEKMEIQLEEGKDLGLGEKTIPIEKLRSYFRLCAVRRLEEGATRLFESSMEANDQPTRKAIEDVKQYIGQHYFEKITLQELADVAMVSRNYVAILFKKATGNTIWNYLVSIRMSKARDLLLNTPKKVYEIAGEVGYDNSVHFSQLFKGHFGLAPAEYKKRMET</sequence>
<evidence type="ECO:0000256" key="2">
    <source>
        <dbReference type="ARBA" id="ARBA00022490"/>
    </source>
</evidence>
<keyword evidence="12" id="KW-1185">Reference proteome</keyword>
<keyword evidence="2" id="KW-0963">Cytoplasm</keyword>
<evidence type="ECO:0000313" key="12">
    <source>
        <dbReference type="Proteomes" id="UP001596105"/>
    </source>
</evidence>
<evidence type="ECO:0000256" key="7">
    <source>
        <dbReference type="ARBA" id="ARBA00023163"/>
    </source>
</evidence>
<dbReference type="SUPFAM" id="SSF46689">
    <property type="entry name" value="Homeodomain-like"/>
    <property type="match status" value="2"/>
</dbReference>
<dbReference type="InterPro" id="IPR020449">
    <property type="entry name" value="Tscrpt_reg_AraC-type_HTH"/>
</dbReference>
<evidence type="ECO:0000313" key="11">
    <source>
        <dbReference type="EMBL" id="MFC5469034.1"/>
    </source>
</evidence>
<dbReference type="Gene3D" id="1.10.10.60">
    <property type="entry name" value="Homeodomain-like"/>
    <property type="match status" value="2"/>
</dbReference>
<name>A0ABW0LSZ7_9BACL</name>
<reference evidence="12" key="1">
    <citation type="journal article" date="2019" name="Int. J. Syst. Evol. Microbiol.">
        <title>The Global Catalogue of Microorganisms (GCM) 10K type strain sequencing project: providing services to taxonomists for standard genome sequencing and annotation.</title>
        <authorList>
            <consortium name="The Broad Institute Genomics Platform"/>
            <consortium name="The Broad Institute Genome Sequencing Center for Infectious Disease"/>
            <person name="Wu L."/>
            <person name="Ma J."/>
        </authorList>
    </citation>
    <scope>NUCLEOTIDE SEQUENCE [LARGE SCALE GENOMIC DNA]</scope>
    <source>
        <strain evidence="12">CCUG 57113</strain>
    </source>
</reference>
<dbReference type="Pfam" id="PF00072">
    <property type="entry name" value="Response_reg"/>
    <property type="match status" value="1"/>
</dbReference>
<evidence type="ECO:0000256" key="4">
    <source>
        <dbReference type="ARBA" id="ARBA00023012"/>
    </source>
</evidence>
<dbReference type="PANTHER" id="PTHR42713">
    <property type="entry name" value="HISTIDINE KINASE-RELATED"/>
    <property type="match status" value="1"/>
</dbReference>
<comment type="subcellular location">
    <subcellularLocation>
        <location evidence="1">Cytoplasm</location>
    </subcellularLocation>
</comment>
<dbReference type="InterPro" id="IPR051552">
    <property type="entry name" value="HptR"/>
</dbReference>
<feature type="domain" description="HTH araC/xylS-type" evidence="9">
    <location>
        <begin position="261"/>
        <end position="359"/>
    </location>
</feature>
<feature type="modified residue" description="4-aspartylphosphate" evidence="8">
    <location>
        <position position="55"/>
    </location>
</feature>
<dbReference type="InterPro" id="IPR018060">
    <property type="entry name" value="HTH_AraC"/>
</dbReference>
<dbReference type="EMBL" id="JBHSMH010000023">
    <property type="protein sequence ID" value="MFC5469034.1"/>
    <property type="molecule type" value="Genomic_DNA"/>
</dbReference>
<evidence type="ECO:0000256" key="5">
    <source>
        <dbReference type="ARBA" id="ARBA00023015"/>
    </source>
</evidence>
<dbReference type="Pfam" id="PF12833">
    <property type="entry name" value="HTH_18"/>
    <property type="match status" value="1"/>
</dbReference>
<dbReference type="InterPro" id="IPR009057">
    <property type="entry name" value="Homeodomain-like_sf"/>
</dbReference>